<evidence type="ECO:0000259" key="6">
    <source>
        <dbReference type="Pfam" id="PF05175"/>
    </source>
</evidence>
<dbReference type="InterPro" id="IPR002052">
    <property type="entry name" value="DNA_methylase_N6_adenine_CS"/>
</dbReference>
<dbReference type="GO" id="GO:0003676">
    <property type="term" value="F:nucleic acid binding"/>
    <property type="evidence" value="ECO:0007669"/>
    <property type="project" value="InterPro"/>
</dbReference>
<evidence type="ECO:0000259" key="7">
    <source>
        <dbReference type="Pfam" id="PF17827"/>
    </source>
</evidence>
<dbReference type="CDD" id="cd02440">
    <property type="entry name" value="AdoMet_MTases"/>
    <property type="match status" value="1"/>
</dbReference>
<dbReference type="SUPFAM" id="SSF53335">
    <property type="entry name" value="S-adenosyl-L-methionine-dependent methyltransferases"/>
    <property type="match status" value="1"/>
</dbReference>
<feature type="domain" description="Methyltransferase small" evidence="6">
    <location>
        <begin position="120"/>
        <end position="207"/>
    </location>
</feature>
<dbReference type="InterPro" id="IPR040758">
    <property type="entry name" value="PrmC_N"/>
</dbReference>
<dbReference type="GO" id="GO:0102559">
    <property type="term" value="F:peptide chain release factor N(5)-glutamine methyltransferase activity"/>
    <property type="evidence" value="ECO:0007669"/>
    <property type="project" value="UniProtKB-EC"/>
</dbReference>
<dbReference type="OrthoDB" id="9800643at2"/>
<sequence length="288" mass="32821">MTFIEAERKFIDALSPIYGPEEAKSLTWLSISFVCKLERAKYLSIKQEEIPADDAEQLFKILEQLIQGRPLQYILGETEFYDLIFKVNPDVLIPRPETEELVDWALITIRAINGETEVLKILDIGTGSACIPVSIKKYIPLADITAIDISESALNTARQNADLNQTDINFVHDDILKPSNLELINTKYDLILSNPPYVTNSEKEQMLDNVLKHEPHTALFVPDIDPLLFYRAIADFALNHLKKNGFLFLEINEKFGQETVKLLNEKGFIEVELRQDMGGKDRMIRAVL</sequence>
<evidence type="ECO:0000313" key="8">
    <source>
        <dbReference type="EMBL" id="SDM78727.1"/>
    </source>
</evidence>
<dbReference type="NCBIfam" id="TIGR00536">
    <property type="entry name" value="hemK_fam"/>
    <property type="match status" value="1"/>
</dbReference>
<keyword evidence="9" id="KW-1185">Reference proteome</keyword>
<dbReference type="EC" id="2.1.1.297" evidence="5"/>
<evidence type="ECO:0000256" key="2">
    <source>
        <dbReference type="ARBA" id="ARBA00022679"/>
    </source>
</evidence>
<dbReference type="InterPro" id="IPR004556">
    <property type="entry name" value="HemK-like"/>
</dbReference>
<keyword evidence="1 5" id="KW-0489">Methyltransferase</keyword>
<dbReference type="GO" id="GO:0032259">
    <property type="term" value="P:methylation"/>
    <property type="evidence" value="ECO:0007669"/>
    <property type="project" value="UniProtKB-KW"/>
</dbReference>
<evidence type="ECO:0000256" key="4">
    <source>
        <dbReference type="ARBA" id="ARBA00048391"/>
    </source>
</evidence>
<dbReference type="PROSITE" id="PS00092">
    <property type="entry name" value="N6_MTASE"/>
    <property type="match status" value="1"/>
</dbReference>
<dbReference type="AlphaFoldDB" id="A0A1G9W3F3"/>
<comment type="similarity">
    <text evidence="5">Belongs to the protein N5-glutamine methyltransferase family. PrmC subfamily.</text>
</comment>
<evidence type="ECO:0000256" key="5">
    <source>
        <dbReference type="HAMAP-Rule" id="MF_02126"/>
    </source>
</evidence>
<feature type="domain" description="Release factor glutamine methyltransferase N-terminal" evidence="7">
    <location>
        <begin position="20"/>
        <end position="76"/>
    </location>
</feature>
<name>A0A1G9W3F3_9SPHI</name>
<dbReference type="Gene3D" id="3.40.50.150">
    <property type="entry name" value="Vaccinia Virus protein VP39"/>
    <property type="match status" value="1"/>
</dbReference>
<dbReference type="HAMAP" id="MF_02126">
    <property type="entry name" value="RF_methyltr_PrmC"/>
    <property type="match status" value="1"/>
</dbReference>
<gene>
    <name evidence="5" type="primary">prmC</name>
    <name evidence="8" type="ORF">SAMN05421813_12347</name>
</gene>
<protein>
    <recommendedName>
        <fullName evidence="5">Release factor glutamine methyltransferase</fullName>
        <shortName evidence="5">RF MTase</shortName>
        <ecNumber evidence="5">2.1.1.297</ecNumber>
    </recommendedName>
    <alternativeName>
        <fullName evidence="5">N5-glutamine methyltransferase PrmC</fullName>
    </alternativeName>
    <alternativeName>
        <fullName evidence="5">Protein-(glutamine-N5) MTase PrmC</fullName>
    </alternativeName>
    <alternativeName>
        <fullName evidence="5">Protein-glutamine N-methyltransferase PrmC</fullName>
    </alternativeName>
</protein>
<feature type="binding site" evidence="5">
    <location>
        <position position="148"/>
    </location>
    <ligand>
        <name>S-adenosyl-L-methionine</name>
        <dbReference type="ChEBI" id="CHEBI:59789"/>
    </ligand>
</feature>
<accession>A0A1G9W3F3</accession>
<dbReference type="EMBL" id="FNHH01000023">
    <property type="protein sequence ID" value="SDM78727.1"/>
    <property type="molecule type" value="Genomic_DNA"/>
</dbReference>
<dbReference type="Pfam" id="PF05175">
    <property type="entry name" value="MTS"/>
    <property type="match status" value="1"/>
</dbReference>
<comment type="catalytic activity">
    <reaction evidence="4 5">
        <text>L-glutaminyl-[peptide chain release factor] + S-adenosyl-L-methionine = N(5)-methyl-L-glutaminyl-[peptide chain release factor] + S-adenosyl-L-homocysteine + H(+)</text>
        <dbReference type="Rhea" id="RHEA:42896"/>
        <dbReference type="Rhea" id="RHEA-COMP:10271"/>
        <dbReference type="Rhea" id="RHEA-COMP:10272"/>
        <dbReference type="ChEBI" id="CHEBI:15378"/>
        <dbReference type="ChEBI" id="CHEBI:30011"/>
        <dbReference type="ChEBI" id="CHEBI:57856"/>
        <dbReference type="ChEBI" id="CHEBI:59789"/>
        <dbReference type="ChEBI" id="CHEBI:61891"/>
        <dbReference type="EC" id="2.1.1.297"/>
    </reaction>
</comment>
<dbReference type="InterPro" id="IPR029063">
    <property type="entry name" value="SAM-dependent_MTases_sf"/>
</dbReference>
<dbReference type="Proteomes" id="UP000199226">
    <property type="component" value="Unassembled WGS sequence"/>
</dbReference>
<evidence type="ECO:0000256" key="1">
    <source>
        <dbReference type="ARBA" id="ARBA00022603"/>
    </source>
</evidence>
<evidence type="ECO:0000313" key="9">
    <source>
        <dbReference type="Proteomes" id="UP000199226"/>
    </source>
</evidence>
<comment type="function">
    <text evidence="5">Methylates the class 1 translation termination release factors RF1/PrfA and RF2/PrfB on the glutamine residue of the universally conserved GGQ motif.</text>
</comment>
<dbReference type="STRING" id="990371.SAMN05421813_12347"/>
<feature type="binding site" evidence="5">
    <location>
        <position position="194"/>
    </location>
    <ligand>
        <name>S-adenosyl-L-methionine</name>
        <dbReference type="ChEBI" id="CHEBI:59789"/>
    </ligand>
</feature>
<evidence type="ECO:0000256" key="3">
    <source>
        <dbReference type="ARBA" id="ARBA00022691"/>
    </source>
</evidence>
<dbReference type="InterPro" id="IPR007848">
    <property type="entry name" value="Small_mtfrase_dom"/>
</dbReference>
<organism evidence="8 9">
    <name type="scientific">Daejeonella rubra</name>
    <dbReference type="NCBI Taxonomy" id="990371"/>
    <lineage>
        <taxon>Bacteria</taxon>
        <taxon>Pseudomonadati</taxon>
        <taxon>Bacteroidota</taxon>
        <taxon>Sphingobacteriia</taxon>
        <taxon>Sphingobacteriales</taxon>
        <taxon>Sphingobacteriaceae</taxon>
        <taxon>Daejeonella</taxon>
    </lineage>
</organism>
<dbReference type="PANTHER" id="PTHR18895">
    <property type="entry name" value="HEMK METHYLTRANSFERASE"/>
    <property type="match status" value="1"/>
</dbReference>
<reference evidence="9" key="1">
    <citation type="submission" date="2016-10" db="EMBL/GenBank/DDBJ databases">
        <authorList>
            <person name="Varghese N."/>
            <person name="Submissions S."/>
        </authorList>
    </citation>
    <scope>NUCLEOTIDE SEQUENCE [LARGE SCALE GENOMIC DNA]</scope>
    <source>
        <strain evidence="9">DSM 24536</strain>
    </source>
</reference>
<comment type="caution">
    <text evidence="5">Lacks conserved residue(s) required for the propagation of feature annotation.</text>
</comment>
<dbReference type="Pfam" id="PF17827">
    <property type="entry name" value="PrmC_N"/>
    <property type="match status" value="1"/>
</dbReference>
<dbReference type="NCBIfam" id="TIGR03534">
    <property type="entry name" value="RF_mod_PrmC"/>
    <property type="match status" value="1"/>
</dbReference>
<dbReference type="InterPro" id="IPR019874">
    <property type="entry name" value="RF_methyltr_PrmC"/>
</dbReference>
<dbReference type="RefSeq" id="WP_090705914.1">
    <property type="nucleotide sequence ID" value="NZ_FNHH01000023.1"/>
</dbReference>
<dbReference type="Gene3D" id="1.10.8.10">
    <property type="entry name" value="DNA helicase RuvA subunit, C-terminal domain"/>
    <property type="match status" value="1"/>
</dbReference>
<keyword evidence="2 5" id="KW-0808">Transferase</keyword>
<dbReference type="InterPro" id="IPR050320">
    <property type="entry name" value="N5-glutamine_MTase"/>
</dbReference>
<proteinExistence type="inferred from homology"/>
<feature type="binding site" evidence="5">
    <location>
        <begin position="194"/>
        <end position="197"/>
    </location>
    <ligand>
        <name>substrate</name>
    </ligand>
</feature>
<dbReference type="PANTHER" id="PTHR18895:SF74">
    <property type="entry name" value="MTRF1L RELEASE FACTOR GLUTAMINE METHYLTRANSFERASE"/>
    <property type="match status" value="1"/>
</dbReference>
<keyword evidence="3 5" id="KW-0949">S-adenosyl-L-methionine</keyword>